<dbReference type="InterPro" id="IPR000917">
    <property type="entry name" value="Sulfatase_N"/>
</dbReference>
<dbReference type="RefSeq" id="WP_354663946.1">
    <property type="nucleotide sequence ID" value="NZ_JBEXAC010000003.1"/>
</dbReference>
<evidence type="ECO:0000259" key="2">
    <source>
        <dbReference type="Pfam" id="PF00884"/>
    </source>
</evidence>
<protein>
    <submittedName>
        <fullName evidence="3">Sulfatase-like hydrolase/transferase</fullName>
    </submittedName>
</protein>
<reference evidence="3 4" key="1">
    <citation type="submission" date="2024-06" db="EMBL/GenBank/DDBJ databases">
        <title>Chitinophaga defluvii sp. nov., isolated from municipal sewage.</title>
        <authorList>
            <person name="Zhang L."/>
        </authorList>
    </citation>
    <scope>NUCLEOTIDE SEQUENCE [LARGE SCALE GENOMIC DNA]</scope>
    <source>
        <strain evidence="3 4">H8</strain>
    </source>
</reference>
<feature type="chain" id="PRO_5046868808" evidence="1">
    <location>
        <begin position="27"/>
        <end position="519"/>
    </location>
</feature>
<dbReference type="Gene3D" id="3.30.1120.10">
    <property type="match status" value="1"/>
</dbReference>
<dbReference type="Pfam" id="PF00884">
    <property type="entry name" value="Sulfatase"/>
    <property type="match status" value="1"/>
</dbReference>
<name>A0ABV2TFD6_9BACT</name>
<comment type="caution">
    <text evidence="3">The sequence shown here is derived from an EMBL/GenBank/DDBJ whole genome shotgun (WGS) entry which is preliminary data.</text>
</comment>
<dbReference type="Gene3D" id="3.40.720.10">
    <property type="entry name" value="Alkaline Phosphatase, subunit A"/>
    <property type="match status" value="1"/>
</dbReference>
<dbReference type="SUPFAM" id="SSF53649">
    <property type="entry name" value="Alkaline phosphatase-like"/>
    <property type="match status" value="1"/>
</dbReference>
<feature type="signal peptide" evidence="1">
    <location>
        <begin position="1"/>
        <end position="26"/>
    </location>
</feature>
<dbReference type="Proteomes" id="UP001549749">
    <property type="component" value="Unassembled WGS sequence"/>
</dbReference>
<dbReference type="PANTHER" id="PTHR43751">
    <property type="entry name" value="SULFATASE"/>
    <property type="match status" value="1"/>
</dbReference>
<keyword evidence="4" id="KW-1185">Reference proteome</keyword>
<evidence type="ECO:0000256" key="1">
    <source>
        <dbReference type="SAM" id="SignalP"/>
    </source>
</evidence>
<evidence type="ECO:0000313" key="4">
    <source>
        <dbReference type="Proteomes" id="UP001549749"/>
    </source>
</evidence>
<accession>A0ABV2TFD6</accession>
<dbReference type="EMBL" id="JBEXAC010000003">
    <property type="protein sequence ID" value="MET7001377.1"/>
    <property type="molecule type" value="Genomic_DNA"/>
</dbReference>
<dbReference type="PANTHER" id="PTHR43751:SF3">
    <property type="entry name" value="SULFATASE N-TERMINAL DOMAIN-CONTAINING PROTEIN"/>
    <property type="match status" value="1"/>
</dbReference>
<dbReference type="InterPro" id="IPR017850">
    <property type="entry name" value="Alkaline_phosphatase_core_sf"/>
</dbReference>
<dbReference type="InterPro" id="IPR052701">
    <property type="entry name" value="GAG_Ulvan_Degrading_Sulfatases"/>
</dbReference>
<proteinExistence type="predicted"/>
<keyword evidence="1" id="KW-0732">Signal</keyword>
<gene>
    <name evidence="3" type="ORF">ABR189_28605</name>
</gene>
<feature type="domain" description="Sulfatase N-terminal" evidence="2">
    <location>
        <begin position="34"/>
        <end position="398"/>
    </location>
</feature>
<evidence type="ECO:0000313" key="3">
    <source>
        <dbReference type="EMBL" id="MET7001377.1"/>
    </source>
</evidence>
<sequence length="519" mass="58804">MSQLAVCRICCWCICLNFLLITGIQAQKKKADKPNVIFIYTDDMGRGLLSYHGQQIVPTPNIDFLARQGMYFNRAYGSMYCAPARASMLTGYSDVRKGKFSLNRAGIYINYLQGRLTLPEVDAHLARFEEAENPGMLLPQVFKKAGYTTGEIGKLEWGFATSRKQMQQHSWDYYYGYLDHRMCHGFYPMVMFENGNPVPIAGNTRPDSYIDSAALKSNGPHPQFAENLFMEKARDFIINNKNKPFFLYYPTNLPHGPVSVPAIDPLFVHNNQLTERQKMYASMVKMVDDNVGKFVHLLDSLGLTKNTLIIFGADNGHFLYYEGRKVQYDNIHTKFYSDQGADIFNGNDSLAGLKESNWEGGVRVPLVYYWPGKIKPGTVSNELIANYDLVATMADLLQVPLPDKKDGKSYLPALSGKKFTPHDYIVFSSFIGPALVTKDGWKLRSYILGEQQGFQLYHLPTDYRETKDLAAKYPQRTASLKQLLMKECNGQLSNGVFQLMALPPTEMEDVKREKAGQLK</sequence>
<organism evidence="3 4">
    <name type="scientific">Chitinophaga defluvii</name>
    <dbReference type="NCBI Taxonomy" id="3163343"/>
    <lineage>
        <taxon>Bacteria</taxon>
        <taxon>Pseudomonadati</taxon>
        <taxon>Bacteroidota</taxon>
        <taxon>Chitinophagia</taxon>
        <taxon>Chitinophagales</taxon>
        <taxon>Chitinophagaceae</taxon>
        <taxon>Chitinophaga</taxon>
    </lineage>
</organism>